<evidence type="ECO:0000259" key="4">
    <source>
        <dbReference type="PROSITE" id="PS50893"/>
    </source>
</evidence>
<dbReference type="PROSITE" id="PS50893">
    <property type="entry name" value="ABC_TRANSPORTER_2"/>
    <property type="match status" value="1"/>
</dbReference>
<evidence type="ECO:0000256" key="2">
    <source>
        <dbReference type="ARBA" id="ARBA00022741"/>
    </source>
</evidence>
<dbReference type="InterPro" id="IPR003439">
    <property type="entry name" value="ABC_transporter-like_ATP-bd"/>
</dbReference>
<dbReference type="SUPFAM" id="SSF52540">
    <property type="entry name" value="P-loop containing nucleoside triphosphate hydrolases"/>
    <property type="match status" value="1"/>
</dbReference>
<dbReference type="Pfam" id="PF00005">
    <property type="entry name" value="ABC_tran"/>
    <property type="match status" value="1"/>
</dbReference>
<evidence type="ECO:0000313" key="6">
    <source>
        <dbReference type="Proteomes" id="UP000219994"/>
    </source>
</evidence>
<dbReference type="GO" id="GO:0016887">
    <property type="term" value="F:ATP hydrolysis activity"/>
    <property type="evidence" value="ECO:0007669"/>
    <property type="project" value="InterPro"/>
</dbReference>
<evidence type="ECO:0000313" key="5">
    <source>
        <dbReference type="EMBL" id="PDQ35903.1"/>
    </source>
</evidence>
<dbReference type="AlphaFoldDB" id="A0A2A6FTY9"/>
<dbReference type="InterPro" id="IPR017911">
    <property type="entry name" value="MacB-like_ATP-bd"/>
</dbReference>
<dbReference type="GO" id="GO:0005524">
    <property type="term" value="F:ATP binding"/>
    <property type="evidence" value="ECO:0007669"/>
    <property type="project" value="UniProtKB-KW"/>
</dbReference>
<dbReference type="SMART" id="SM00382">
    <property type="entry name" value="AAA"/>
    <property type="match status" value="1"/>
</dbReference>
<dbReference type="CDD" id="cd03255">
    <property type="entry name" value="ABC_MJ0796_LolCDE_FtsE"/>
    <property type="match status" value="1"/>
</dbReference>
<protein>
    <recommendedName>
        <fullName evidence="4">ABC transporter domain-containing protein</fullName>
    </recommendedName>
</protein>
<dbReference type="InterPro" id="IPR027417">
    <property type="entry name" value="P-loop_NTPase"/>
</dbReference>
<evidence type="ECO:0000256" key="1">
    <source>
        <dbReference type="ARBA" id="ARBA00022448"/>
    </source>
</evidence>
<dbReference type="InterPro" id="IPR003593">
    <property type="entry name" value="AAA+_ATPase"/>
</dbReference>
<keyword evidence="3" id="KW-0067">ATP-binding</keyword>
<keyword evidence="2" id="KW-0547">Nucleotide-binding</keyword>
<reference evidence="6" key="1">
    <citation type="submission" date="2017-03" db="EMBL/GenBank/DDBJ databases">
        <authorList>
            <person name="Lund M.B."/>
        </authorList>
    </citation>
    <scope>NUCLEOTIDE SEQUENCE [LARGE SCALE GENOMIC DNA]</scope>
</reference>
<dbReference type="PANTHER" id="PTHR24220">
    <property type="entry name" value="IMPORT ATP-BINDING PROTEIN"/>
    <property type="match status" value="1"/>
</dbReference>
<keyword evidence="1" id="KW-0813">Transport</keyword>
<dbReference type="EMBL" id="NAEP01000025">
    <property type="protein sequence ID" value="PDQ35903.1"/>
    <property type="molecule type" value="Genomic_DNA"/>
</dbReference>
<dbReference type="Gene3D" id="3.40.50.300">
    <property type="entry name" value="P-loop containing nucleotide triphosphate hydrolases"/>
    <property type="match status" value="1"/>
</dbReference>
<dbReference type="InterPro" id="IPR015854">
    <property type="entry name" value="ABC_transpr_LolD-like"/>
</dbReference>
<evidence type="ECO:0000256" key="3">
    <source>
        <dbReference type="ARBA" id="ARBA00022840"/>
    </source>
</evidence>
<dbReference type="Proteomes" id="UP000219994">
    <property type="component" value="Unassembled WGS sequence"/>
</dbReference>
<dbReference type="GO" id="GO:0098796">
    <property type="term" value="C:membrane protein complex"/>
    <property type="evidence" value="ECO:0007669"/>
    <property type="project" value="UniProtKB-ARBA"/>
</dbReference>
<sequence length="258" mass="27582">MEGTPVVEISDLRRTYLGPGGESTHALSGVDLSVYAGELLAIVGPSGSGKSTLLQLIGCLDSPTSGSIFLRGRDVGSLQEKEKVIFRRDHIGFVFQAFYLVPSMTVLENVALSSIIRDESAVQWRSGALELLQRLGLEGTAERFPHQLSGGQKQRVAVARALFSKPEILLADEPTGNLDAANSDAVLQLIRSAVNRDTGAAGVLVTHDFHAASFADRVIAVHDGKLVDELILAREALGVGGDSEHVERVRTWMASVSL</sequence>
<dbReference type="FunFam" id="3.40.50.300:FF:000032">
    <property type="entry name" value="Export ABC transporter ATP-binding protein"/>
    <property type="match status" value="1"/>
</dbReference>
<dbReference type="GO" id="GO:0022857">
    <property type="term" value="F:transmembrane transporter activity"/>
    <property type="evidence" value="ECO:0007669"/>
    <property type="project" value="TreeGrafter"/>
</dbReference>
<dbReference type="PROSITE" id="PS00211">
    <property type="entry name" value="ABC_TRANSPORTER_1"/>
    <property type="match status" value="1"/>
</dbReference>
<feature type="domain" description="ABC transporter" evidence="4">
    <location>
        <begin position="7"/>
        <end position="248"/>
    </location>
</feature>
<proteinExistence type="predicted"/>
<accession>A0A2A6FTY9</accession>
<comment type="caution">
    <text evidence="5">The sequence shown here is derived from an EMBL/GenBank/DDBJ whole genome shotgun (WGS) entry which is preliminary data.</text>
</comment>
<dbReference type="InterPro" id="IPR017871">
    <property type="entry name" value="ABC_transporter-like_CS"/>
</dbReference>
<dbReference type="GO" id="GO:0005886">
    <property type="term" value="C:plasma membrane"/>
    <property type="evidence" value="ECO:0007669"/>
    <property type="project" value="TreeGrafter"/>
</dbReference>
<organism evidence="5 6">
    <name type="scientific">Candidatus Lumbricidiphila eiseniae</name>
    <dbReference type="NCBI Taxonomy" id="1969409"/>
    <lineage>
        <taxon>Bacteria</taxon>
        <taxon>Bacillati</taxon>
        <taxon>Actinomycetota</taxon>
        <taxon>Actinomycetes</taxon>
        <taxon>Micrococcales</taxon>
        <taxon>Microbacteriaceae</taxon>
        <taxon>Candidatus Lumbricidiphila</taxon>
    </lineage>
</organism>
<name>A0A2A6FTY9_9MICO</name>
<gene>
    <name evidence="5" type="ORF">B5766_03555</name>
</gene>